<keyword evidence="3" id="KW-0788">Thiol protease</keyword>
<dbReference type="AlphaFoldDB" id="A0A9X4P8U1"/>
<dbReference type="Pfam" id="PF04203">
    <property type="entry name" value="Sortase"/>
    <property type="match status" value="2"/>
</dbReference>
<feature type="transmembrane region" description="Helical" evidence="5">
    <location>
        <begin position="307"/>
        <end position="334"/>
    </location>
</feature>
<reference evidence="6" key="1">
    <citation type="submission" date="2022-06" db="EMBL/GenBank/DDBJ databases">
        <title>Lactococcus from bovine mastitis in China.</title>
        <authorList>
            <person name="Lin Y."/>
            <person name="Han B."/>
        </authorList>
    </citation>
    <scope>NUCLEOTIDE SEQUENCE</scope>
    <source>
        <strain evidence="6">Hebei-B-39</strain>
    </source>
</reference>
<dbReference type="InterPro" id="IPR042002">
    <property type="entry name" value="Sortase_C"/>
</dbReference>
<keyword evidence="5" id="KW-1133">Transmembrane helix</keyword>
<feature type="transmembrane region" description="Helical" evidence="5">
    <location>
        <begin position="258"/>
        <end position="286"/>
    </location>
</feature>
<sequence length="598" mass="67327">MIKKQRNKRNMTVSSSQKRRRVSPLLVFAFLLIFIGVGILIYPIIGNYMANQQRSIATSSYNDSLKKMSQKEREEHWSLAEKYNQYIFDRQEGKVGHPVDYSKVISNGNPPVMGTIDIPAINVNNLPFYHGTSYGTLDKGVGHFESSSVPIGGKNTRAVLSGHSGLENQVLFTDIKNLKEGDIFFINILGKKLAYEIDSFQEVLPSEVDKVKIVPGEDRVTLLTCTPPGINTYRLLVNGKRIPYKEAMSKKTSKRNIWTYQTVVMGSLGLCFLLFVILFLLYRIFLKQSRKKDPEISARAMKRIRRLIMVTRGMFVVMLVIMISILGFAIYGYFRMQTQSALPNINVGKQHELSAYNPDKILKADYDESKIASVNVTNFAESRKNLQHTVNDNGIGKLYIPKEEVNLPILAGISQTNLMTGASTYRQGQKLGKGNYVLLAHNIYNVNTNQNVDVLFNRISNLVKGDKVYATDFQNVYEYQVTKNEVIKDTQVDVVNSEVKGTPILTLIRCEGNVGTVYRRLVQGRLTKTSPLNAKSSKTMNLSMTGNVSGDNLIKTSPISPFEQLSMDLAAHIISDPMQVMIPFFLLLVLPILFLNFI</sequence>
<proteinExistence type="predicted"/>
<protein>
    <submittedName>
        <fullName evidence="6">Class C sortase</fullName>
    </submittedName>
</protein>
<comment type="caution">
    <text evidence="6">The sequence shown here is derived from an EMBL/GenBank/DDBJ whole genome shotgun (WGS) entry which is preliminary data.</text>
</comment>
<dbReference type="NCBIfam" id="NF033745">
    <property type="entry name" value="class_C_sortase"/>
    <property type="match status" value="1"/>
</dbReference>
<gene>
    <name evidence="6" type="ORF">NF708_06220</name>
</gene>
<feature type="transmembrane region" description="Helical" evidence="5">
    <location>
        <begin position="21"/>
        <end position="45"/>
    </location>
</feature>
<dbReference type="InterPro" id="IPR005754">
    <property type="entry name" value="Sortase"/>
</dbReference>
<dbReference type="NCBIfam" id="TIGR01076">
    <property type="entry name" value="sortase_fam"/>
    <property type="match status" value="2"/>
</dbReference>
<name>A0A9X4P8U1_9LACT</name>
<dbReference type="CDD" id="cd05827">
    <property type="entry name" value="Sortase_C"/>
    <property type="match status" value="1"/>
</dbReference>
<feature type="transmembrane region" description="Helical" evidence="5">
    <location>
        <begin position="580"/>
        <end position="597"/>
    </location>
</feature>
<keyword evidence="5" id="KW-0472">Membrane</keyword>
<keyword evidence="1" id="KW-0645">Protease</keyword>
<feature type="active site" description="Proton donor/acceptor" evidence="4">
    <location>
        <position position="441"/>
    </location>
</feature>
<evidence type="ECO:0000256" key="2">
    <source>
        <dbReference type="ARBA" id="ARBA00022801"/>
    </source>
</evidence>
<dbReference type="Gene3D" id="2.40.260.10">
    <property type="entry name" value="Sortase"/>
    <property type="match status" value="2"/>
</dbReference>
<dbReference type="EMBL" id="JAMWGI010000003">
    <property type="protein sequence ID" value="MDG6193597.1"/>
    <property type="molecule type" value="Genomic_DNA"/>
</dbReference>
<dbReference type="SUPFAM" id="SSF63817">
    <property type="entry name" value="Sortase"/>
    <property type="match status" value="2"/>
</dbReference>
<dbReference type="InterPro" id="IPR042007">
    <property type="entry name" value="Sortase_A"/>
</dbReference>
<keyword evidence="2" id="KW-0378">Hydrolase</keyword>
<accession>A0A9X4P8U1</accession>
<organism evidence="6 7">
    <name type="scientific">Lactococcus formosensis</name>
    <dbReference type="NCBI Taxonomy" id="1281486"/>
    <lineage>
        <taxon>Bacteria</taxon>
        <taxon>Bacillati</taxon>
        <taxon>Bacillota</taxon>
        <taxon>Bacilli</taxon>
        <taxon>Lactobacillales</taxon>
        <taxon>Streptococcaceae</taxon>
        <taxon>Lactococcus</taxon>
    </lineage>
</organism>
<keyword evidence="5" id="KW-0812">Transmembrane</keyword>
<dbReference type="InterPro" id="IPR023365">
    <property type="entry name" value="Sortase_dom-sf"/>
</dbReference>
<dbReference type="CDD" id="cd06165">
    <property type="entry name" value="Sortase_A"/>
    <property type="match status" value="1"/>
</dbReference>
<evidence type="ECO:0000256" key="5">
    <source>
        <dbReference type="SAM" id="Phobius"/>
    </source>
</evidence>
<evidence type="ECO:0000256" key="3">
    <source>
        <dbReference type="ARBA" id="ARBA00022807"/>
    </source>
</evidence>
<feature type="active site" description="Acyl-thioester intermediate" evidence="4">
    <location>
        <position position="510"/>
    </location>
</feature>
<dbReference type="RefSeq" id="WP_279363278.1">
    <property type="nucleotide sequence ID" value="NZ_JAMWGA010000003.1"/>
</dbReference>
<evidence type="ECO:0000313" key="6">
    <source>
        <dbReference type="EMBL" id="MDG6193597.1"/>
    </source>
</evidence>
<evidence type="ECO:0000313" key="7">
    <source>
        <dbReference type="Proteomes" id="UP001153203"/>
    </source>
</evidence>
<evidence type="ECO:0000256" key="4">
    <source>
        <dbReference type="PIRSR" id="PIRSR605754-1"/>
    </source>
</evidence>
<evidence type="ECO:0000256" key="1">
    <source>
        <dbReference type="ARBA" id="ARBA00022670"/>
    </source>
</evidence>
<dbReference type="GO" id="GO:0006508">
    <property type="term" value="P:proteolysis"/>
    <property type="evidence" value="ECO:0007669"/>
    <property type="project" value="UniProtKB-KW"/>
</dbReference>
<dbReference type="Proteomes" id="UP001153203">
    <property type="component" value="Unassembled WGS sequence"/>
</dbReference>
<dbReference type="GO" id="GO:0008234">
    <property type="term" value="F:cysteine-type peptidase activity"/>
    <property type="evidence" value="ECO:0007669"/>
    <property type="project" value="UniProtKB-KW"/>
</dbReference>